<proteinExistence type="predicted"/>
<dbReference type="InterPro" id="IPR013830">
    <property type="entry name" value="SGNH_hydro"/>
</dbReference>
<dbReference type="Gene3D" id="3.40.50.1110">
    <property type="entry name" value="SGNH hydrolase"/>
    <property type="match status" value="1"/>
</dbReference>
<evidence type="ECO:0000313" key="3">
    <source>
        <dbReference type="Proteomes" id="UP001208656"/>
    </source>
</evidence>
<evidence type="ECO:0000313" key="2">
    <source>
        <dbReference type="EMBL" id="MCU9593623.1"/>
    </source>
</evidence>
<dbReference type="InterPro" id="IPR036514">
    <property type="entry name" value="SGNH_hydro_sf"/>
</dbReference>
<dbReference type="InterPro" id="IPR051532">
    <property type="entry name" value="Ester_Hydrolysis_Enzymes"/>
</dbReference>
<comment type="caution">
    <text evidence="2">The sequence shown here is derived from an EMBL/GenBank/DDBJ whole genome shotgun (WGS) entry which is preliminary data.</text>
</comment>
<organism evidence="2 3">
    <name type="scientific">Pallidibacillus thermolactis</name>
    <dbReference type="NCBI Taxonomy" id="251051"/>
    <lineage>
        <taxon>Bacteria</taxon>
        <taxon>Bacillati</taxon>
        <taxon>Bacillota</taxon>
        <taxon>Bacilli</taxon>
        <taxon>Bacillales</taxon>
        <taxon>Bacillaceae</taxon>
        <taxon>Pallidibacillus</taxon>
    </lineage>
</organism>
<feature type="domain" description="SGNH hydrolase-type esterase" evidence="1">
    <location>
        <begin position="61"/>
        <end position="253"/>
    </location>
</feature>
<name>A0ABT2WD85_9BACI</name>
<protein>
    <submittedName>
        <fullName evidence="2">GDSL-type esterase/lipase family protein</fullName>
    </submittedName>
</protein>
<evidence type="ECO:0000259" key="1">
    <source>
        <dbReference type="Pfam" id="PF13472"/>
    </source>
</evidence>
<dbReference type="Proteomes" id="UP001208656">
    <property type="component" value="Unassembled WGS sequence"/>
</dbReference>
<keyword evidence="3" id="KW-1185">Reference proteome</keyword>
<dbReference type="Pfam" id="PF13472">
    <property type="entry name" value="Lipase_GDSL_2"/>
    <property type="match status" value="1"/>
</dbReference>
<accession>A0ABT2WD85</accession>
<reference evidence="2 3" key="1">
    <citation type="submission" date="2022-10" db="EMBL/GenBank/DDBJ databases">
        <title>Description of Fervidibacillus gen. nov. in the family Fervidibacillaceae fam. nov. with two species, Fervidibacillus albus sp. nov., and Fervidibacillus halotolerans sp. nov., isolated from tidal flat sediments.</title>
        <authorList>
            <person name="Kwon K.K."/>
            <person name="Yang S.-H."/>
        </authorList>
    </citation>
    <scope>NUCLEOTIDE SEQUENCE [LARGE SCALE GENOMIC DNA]</scope>
    <source>
        <strain evidence="2 3">DSM 23332</strain>
    </source>
</reference>
<dbReference type="RefSeq" id="WP_263061115.1">
    <property type="nucleotide sequence ID" value="NZ_JAOUSE010000007.1"/>
</dbReference>
<gene>
    <name evidence="2" type="ORF">OEV82_04015</name>
</gene>
<dbReference type="PANTHER" id="PTHR30383:SF27">
    <property type="entry name" value="SPORE GERMINATION LIPASE LIPC"/>
    <property type="match status" value="1"/>
</dbReference>
<dbReference type="EMBL" id="JAOUSE010000007">
    <property type="protein sequence ID" value="MCU9593623.1"/>
    <property type="molecule type" value="Genomic_DNA"/>
</dbReference>
<dbReference type="SUPFAM" id="SSF52266">
    <property type="entry name" value="SGNH hydrolase"/>
    <property type="match status" value="1"/>
</dbReference>
<sequence length="282" mass="32001">MKKLFTILIAIGFLIFVLLFIKNNSILTNSNLTLNQERAFISFLKVEPPIDFIPVNLKITAIGDSLTVGVGATKKEGGYLNYIKSHLTEAKGVRNIEITNLAKTGLRSDELIKLLKQAEVKSQISNTDIVLVTIGGNDLMKVFTDHIINLELPVFERELVQFKQRLREIITTIKGYNENISILLIGFYNPFNEWLGQITEVQMIMDQWTTAGREIVSEYENAYFVNIADAFSKHGIDVLYEDYFHPNDSGYDLIGKETMDVILANIDTILTARKVTLQYEKN</sequence>
<dbReference type="PANTHER" id="PTHR30383">
    <property type="entry name" value="THIOESTERASE 1/PROTEASE 1/LYSOPHOSPHOLIPASE L1"/>
    <property type="match status" value="1"/>
</dbReference>